<accession>A0ABV8E151</accession>
<sequence length="352" mass="35603">MSAGIDFGRRVFAVRSRGGRVSTLVGLRPVLVCAVLIAAALAVAVLVLGSGDYPIPPLRVLRALSVGDIRFDRLVVWEWRAPRVLLALALGAALGVSGAILQTVTGNPLGSPDLIGFNTGAYTGALIVILLLGGGHYPTAAGALAGGLATAAVVQLLALRDGLSGLRLIIVGIGVSAMLAAVNTWLVLRADLAAAMSAAAWGAGTLDGLSWAHVTPALVVLAVAALGLIPAAPWLRALELGDDTARALGVRVDRARLLLVGLSVAFTALATAVAGPIAFVALAAPHIGRRLARAPATALGPAAVTGALLLATCDWLAQRVFAPTALPVGVVTVSVGGLYLAYLLILETRRTG</sequence>
<comment type="subcellular location">
    <subcellularLocation>
        <location evidence="1">Cell membrane</location>
        <topology evidence="1">Multi-pass membrane protein</topology>
    </subcellularLocation>
</comment>
<evidence type="ECO:0000256" key="8">
    <source>
        <dbReference type="SAM" id="Phobius"/>
    </source>
</evidence>
<dbReference type="CDD" id="cd06550">
    <property type="entry name" value="TM_ABC_iron-siderophores_like"/>
    <property type="match status" value="1"/>
</dbReference>
<proteinExistence type="inferred from homology"/>
<dbReference type="SUPFAM" id="SSF81345">
    <property type="entry name" value="ABC transporter involved in vitamin B12 uptake, BtuC"/>
    <property type="match status" value="1"/>
</dbReference>
<dbReference type="Gene3D" id="1.10.3470.10">
    <property type="entry name" value="ABC transporter involved in vitamin B12 uptake, BtuC"/>
    <property type="match status" value="1"/>
</dbReference>
<dbReference type="InterPro" id="IPR000522">
    <property type="entry name" value="ABC_transptr_permease_BtuC"/>
</dbReference>
<feature type="transmembrane region" description="Helical" evidence="8">
    <location>
        <begin position="84"/>
        <end position="102"/>
    </location>
</feature>
<keyword evidence="7 8" id="KW-0472">Membrane</keyword>
<organism evidence="9 10">
    <name type="scientific">Nocardia jiangsuensis</name>
    <dbReference type="NCBI Taxonomy" id="1691563"/>
    <lineage>
        <taxon>Bacteria</taxon>
        <taxon>Bacillati</taxon>
        <taxon>Actinomycetota</taxon>
        <taxon>Actinomycetes</taxon>
        <taxon>Mycobacteriales</taxon>
        <taxon>Nocardiaceae</taxon>
        <taxon>Nocardia</taxon>
    </lineage>
</organism>
<dbReference type="InterPro" id="IPR037294">
    <property type="entry name" value="ABC_BtuC-like"/>
</dbReference>
<feature type="transmembrane region" description="Helical" evidence="8">
    <location>
        <begin position="166"/>
        <end position="186"/>
    </location>
</feature>
<feature type="transmembrane region" description="Helical" evidence="8">
    <location>
        <begin position="218"/>
        <end position="237"/>
    </location>
</feature>
<gene>
    <name evidence="9" type="ORF">ACFO0B_27280</name>
</gene>
<dbReference type="PANTHER" id="PTHR30472">
    <property type="entry name" value="FERRIC ENTEROBACTIN TRANSPORT SYSTEM PERMEASE PROTEIN"/>
    <property type="match status" value="1"/>
</dbReference>
<dbReference type="Proteomes" id="UP001595696">
    <property type="component" value="Unassembled WGS sequence"/>
</dbReference>
<evidence type="ECO:0000256" key="4">
    <source>
        <dbReference type="ARBA" id="ARBA00022475"/>
    </source>
</evidence>
<evidence type="ECO:0000256" key="5">
    <source>
        <dbReference type="ARBA" id="ARBA00022692"/>
    </source>
</evidence>
<dbReference type="EMBL" id="JBHSAX010000022">
    <property type="protein sequence ID" value="MFC3965709.1"/>
    <property type="molecule type" value="Genomic_DNA"/>
</dbReference>
<evidence type="ECO:0000313" key="10">
    <source>
        <dbReference type="Proteomes" id="UP001595696"/>
    </source>
</evidence>
<name>A0ABV8E151_9NOCA</name>
<evidence type="ECO:0000256" key="2">
    <source>
        <dbReference type="ARBA" id="ARBA00007935"/>
    </source>
</evidence>
<comment type="similarity">
    <text evidence="2">Belongs to the binding-protein-dependent transport system permease family. FecCD subfamily.</text>
</comment>
<evidence type="ECO:0000256" key="1">
    <source>
        <dbReference type="ARBA" id="ARBA00004651"/>
    </source>
</evidence>
<feature type="transmembrane region" description="Helical" evidence="8">
    <location>
        <begin position="257"/>
        <end position="284"/>
    </location>
</feature>
<protein>
    <submittedName>
        <fullName evidence="9">FecCD family ABC transporter permease</fullName>
    </submittedName>
</protein>
<keyword evidence="6 8" id="KW-1133">Transmembrane helix</keyword>
<comment type="caution">
    <text evidence="9">The sequence shown here is derived from an EMBL/GenBank/DDBJ whole genome shotgun (WGS) entry which is preliminary data.</text>
</comment>
<evidence type="ECO:0000256" key="6">
    <source>
        <dbReference type="ARBA" id="ARBA00022989"/>
    </source>
</evidence>
<evidence type="ECO:0000256" key="7">
    <source>
        <dbReference type="ARBA" id="ARBA00023136"/>
    </source>
</evidence>
<dbReference type="PANTHER" id="PTHR30472:SF24">
    <property type="entry name" value="FERRIC ENTEROBACTIN TRANSPORT SYSTEM PERMEASE PROTEIN FEPG"/>
    <property type="match status" value="1"/>
</dbReference>
<dbReference type="RefSeq" id="WP_378615790.1">
    <property type="nucleotide sequence ID" value="NZ_JBHSAX010000022.1"/>
</dbReference>
<keyword evidence="10" id="KW-1185">Reference proteome</keyword>
<reference evidence="10" key="1">
    <citation type="journal article" date="2019" name="Int. J. Syst. Evol. Microbiol.">
        <title>The Global Catalogue of Microorganisms (GCM) 10K type strain sequencing project: providing services to taxonomists for standard genome sequencing and annotation.</title>
        <authorList>
            <consortium name="The Broad Institute Genomics Platform"/>
            <consortium name="The Broad Institute Genome Sequencing Center for Infectious Disease"/>
            <person name="Wu L."/>
            <person name="Ma J."/>
        </authorList>
    </citation>
    <scope>NUCLEOTIDE SEQUENCE [LARGE SCALE GENOMIC DNA]</scope>
    <source>
        <strain evidence="10">CGMCC 4.7330</strain>
    </source>
</reference>
<feature type="transmembrane region" description="Helical" evidence="8">
    <location>
        <begin position="114"/>
        <end position="134"/>
    </location>
</feature>
<feature type="transmembrane region" description="Helical" evidence="8">
    <location>
        <begin position="324"/>
        <end position="346"/>
    </location>
</feature>
<dbReference type="Pfam" id="PF01032">
    <property type="entry name" value="FecCD"/>
    <property type="match status" value="1"/>
</dbReference>
<feature type="transmembrane region" description="Helical" evidence="8">
    <location>
        <begin position="25"/>
        <end position="48"/>
    </location>
</feature>
<keyword evidence="4" id="KW-1003">Cell membrane</keyword>
<evidence type="ECO:0000313" key="9">
    <source>
        <dbReference type="EMBL" id="MFC3965709.1"/>
    </source>
</evidence>
<evidence type="ECO:0000256" key="3">
    <source>
        <dbReference type="ARBA" id="ARBA00022448"/>
    </source>
</evidence>
<keyword evidence="3" id="KW-0813">Transport</keyword>
<feature type="transmembrane region" description="Helical" evidence="8">
    <location>
        <begin position="140"/>
        <end position="159"/>
    </location>
</feature>
<keyword evidence="5 8" id="KW-0812">Transmembrane</keyword>